<name>A0ABS9I3H0_9PSED</name>
<feature type="domain" description="Response regulatory" evidence="6">
    <location>
        <begin position="16"/>
        <end position="130"/>
    </location>
</feature>
<keyword evidence="1" id="KW-0805">Transcription regulation</keyword>
<dbReference type="InterPro" id="IPR001789">
    <property type="entry name" value="Sig_transdc_resp-reg_receiver"/>
</dbReference>
<accession>A0ABS9I3H0</accession>
<dbReference type="CDD" id="cd06170">
    <property type="entry name" value="LuxR_C_like"/>
    <property type="match status" value="1"/>
</dbReference>
<evidence type="ECO:0000313" key="8">
    <source>
        <dbReference type="Proteomes" id="UP001162905"/>
    </source>
</evidence>
<dbReference type="Gene3D" id="3.40.50.2300">
    <property type="match status" value="1"/>
</dbReference>
<dbReference type="InterPro" id="IPR011006">
    <property type="entry name" value="CheY-like_superfamily"/>
</dbReference>
<keyword evidence="2" id="KW-0238">DNA-binding</keyword>
<evidence type="ECO:0000259" key="5">
    <source>
        <dbReference type="PROSITE" id="PS50043"/>
    </source>
</evidence>
<evidence type="ECO:0000313" key="7">
    <source>
        <dbReference type="EMBL" id="MCF7541653.1"/>
    </source>
</evidence>
<feature type="modified residue" description="4-aspartylphosphate" evidence="4">
    <location>
        <position position="65"/>
    </location>
</feature>
<dbReference type="PRINTS" id="PR00038">
    <property type="entry name" value="HTHLUXR"/>
</dbReference>
<dbReference type="SMART" id="SM00421">
    <property type="entry name" value="HTH_LUXR"/>
    <property type="match status" value="1"/>
</dbReference>
<keyword evidence="3" id="KW-0804">Transcription</keyword>
<comment type="caution">
    <text evidence="7">The sequence shown here is derived from an EMBL/GenBank/DDBJ whole genome shotgun (WGS) entry which is preliminary data.</text>
</comment>
<organism evidence="7 8">
    <name type="scientific">Pseudomonas petrae</name>
    <dbReference type="NCBI Taxonomy" id="2912190"/>
    <lineage>
        <taxon>Bacteria</taxon>
        <taxon>Pseudomonadati</taxon>
        <taxon>Pseudomonadota</taxon>
        <taxon>Gammaproteobacteria</taxon>
        <taxon>Pseudomonadales</taxon>
        <taxon>Pseudomonadaceae</taxon>
        <taxon>Pseudomonas</taxon>
    </lineage>
</organism>
<dbReference type="PROSITE" id="PS50043">
    <property type="entry name" value="HTH_LUXR_2"/>
    <property type="match status" value="1"/>
</dbReference>
<dbReference type="PROSITE" id="PS00622">
    <property type="entry name" value="HTH_LUXR_1"/>
    <property type="match status" value="1"/>
</dbReference>
<dbReference type="CDD" id="cd17537">
    <property type="entry name" value="REC_FixJ"/>
    <property type="match status" value="1"/>
</dbReference>
<dbReference type="SUPFAM" id="SSF52172">
    <property type="entry name" value="CheY-like"/>
    <property type="match status" value="1"/>
</dbReference>
<evidence type="ECO:0000259" key="6">
    <source>
        <dbReference type="PROSITE" id="PS50110"/>
    </source>
</evidence>
<evidence type="ECO:0000256" key="1">
    <source>
        <dbReference type="ARBA" id="ARBA00023015"/>
    </source>
</evidence>
<dbReference type="SMART" id="SM00448">
    <property type="entry name" value="REC"/>
    <property type="match status" value="1"/>
</dbReference>
<dbReference type="Gene3D" id="1.10.10.10">
    <property type="entry name" value="Winged helix-like DNA-binding domain superfamily/Winged helix DNA-binding domain"/>
    <property type="match status" value="1"/>
</dbReference>
<gene>
    <name evidence="7" type="ORF">L4G47_05385</name>
</gene>
<feature type="domain" description="HTH luxR-type" evidence="5">
    <location>
        <begin position="151"/>
        <end position="211"/>
    </location>
</feature>
<evidence type="ECO:0000256" key="4">
    <source>
        <dbReference type="PROSITE-ProRule" id="PRU00169"/>
    </source>
</evidence>
<dbReference type="RefSeq" id="WP_237250865.1">
    <property type="nucleotide sequence ID" value="NZ_JAKJXE010000010.1"/>
</dbReference>
<protein>
    <submittedName>
        <fullName evidence="7">Response regulator transcription factor</fullName>
    </submittedName>
</protein>
<dbReference type="PANTHER" id="PTHR44688:SF16">
    <property type="entry name" value="DNA-BINDING TRANSCRIPTIONAL ACTIVATOR DEVR_DOSR"/>
    <property type="match status" value="1"/>
</dbReference>
<reference evidence="7" key="1">
    <citation type="submission" date="2022-01" db="EMBL/GenBank/DDBJ databases">
        <title>Pseudomonas sp. nov. isolated from Antarctic regolith.</title>
        <authorList>
            <person name="Novakova D."/>
            <person name="Sedlar K."/>
        </authorList>
    </citation>
    <scope>NUCLEOTIDE SEQUENCE</scope>
    <source>
        <strain evidence="7">P2647</strain>
    </source>
</reference>
<dbReference type="Pfam" id="PF00072">
    <property type="entry name" value="Response_reg"/>
    <property type="match status" value="1"/>
</dbReference>
<dbReference type="Proteomes" id="UP001162905">
    <property type="component" value="Unassembled WGS sequence"/>
</dbReference>
<keyword evidence="4" id="KW-0597">Phosphoprotein</keyword>
<dbReference type="InterPro" id="IPR036388">
    <property type="entry name" value="WH-like_DNA-bd_sf"/>
</dbReference>
<dbReference type="PANTHER" id="PTHR44688">
    <property type="entry name" value="DNA-BINDING TRANSCRIPTIONAL ACTIVATOR DEVR_DOSR"/>
    <property type="match status" value="1"/>
</dbReference>
<dbReference type="Pfam" id="PF00196">
    <property type="entry name" value="GerE"/>
    <property type="match status" value="1"/>
</dbReference>
<evidence type="ECO:0000256" key="2">
    <source>
        <dbReference type="ARBA" id="ARBA00023125"/>
    </source>
</evidence>
<sequence length="216" mass="23849">MSQDTASETTTDNGPIVFVVDDEEAVRIALSSLFRSTDVRVETFATAAEFLLRPDPQAPCCLVLDVRLQGSSGLDFQRQLLDANNNVPIIFITGHGDIAMTVKAMKAGAVDFLVKPFRDQDLLDAVSAALRTDAKRRENDKQDSEMNACYRSLTPREREVMAYAVRGLMNKQIASEICLSEVTVKIHRGHAMKKMQAKSFADLVRMAEALGIGVKR</sequence>
<proteinExistence type="predicted"/>
<evidence type="ECO:0000256" key="3">
    <source>
        <dbReference type="ARBA" id="ARBA00023163"/>
    </source>
</evidence>
<dbReference type="PROSITE" id="PS50110">
    <property type="entry name" value="RESPONSE_REGULATORY"/>
    <property type="match status" value="1"/>
</dbReference>
<dbReference type="EMBL" id="JAKJXH010000004">
    <property type="protein sequence ID" value="MCF7541653.1"/>
    <property type="molecule type" value="Genomic_DNA"/>
</dbReference>
<dbReference type="InterPro" id="IPR000792">
    <property type="entry name" value="Tscrpt_reg_LuxR_C"/>
</dbReference>
<keyword evidence="8" id="KW-1185">Reference proteome</keyword>